<sequence length="1460" mass="150305">MYGSTSPSISATVPNGQTINWYDAPSGGTLLASGSSYSPPARTDVGTNTYYAEAQLGNCRSNSRTAVTLTITQKPLTITGVSAVTRPYNGTMVTTLTGTPVLNGKLENDAITIDPSTAVATFASKMAGANKPVTVTGYTLSGAASLNYNLAQPTGLTATITPLEIEGYITVADKPYDGNTTAMITSHNLTGILSPDDVSYTGGTATFNDKNVGNGKTVTATGLSLTGADARNYSVNTTATATASITAQPLTVTATAQSREYDGSTSATVTLTTNKVDGDNVTAASSSAEFSDPNVGVGKTVTVTGITLNGSDAGNYTLANTTAITTASITARALTLTGVSVEDKVYDATTRATLQGTPSLTGTLENDEVSLDPASEASASFNTKTVGEDKPVTITGYTLTGAHAGNYTLAPNLTADITPLAITGAITAADKTYDGNASATITSRSLVGVLDDDAVTYTGGTATFSDKNVGRDKTVTATGLGLSGADARNYSVNTIATATASITARQLTVTATAQSRAYNGNTTASVTLSSNKVTDDELAIAFTSATFASSNIGSQTVTVSGISLDGPDADNYTLSNTSATATATITAKALTIANAAAGDKVYDRTTTATISGTLVGVIEGEDVSLTLSGTFMTPNVGTGIAVTSTSTLNGNAVGNYSLTQPTELRANITARELTVINAGADDKVYDGSRSATITGTLNGVLGNDNVTLTRRGTFASRDVGTHIVTSTSILDGTDRGNYLLTQPTGLAASISQRELTMTNARANDKVYNGNVAATITGTLIGIVNNDNVTFSQTGTFASPNVGTNIAVTYTGTLGGTEAHNYSLTPPTGLSANITARTLTVNNIMARDKVYDGTNDATINGTLTGIIPGDQVTWVGAGKFSAISNKYGAADVYRDNAGTVLPKPVTYSSSTLTGAQKGNYSFTPPTLSALSAKITPKELTPVVQTTYEKIYDGTTLFTTTAANLTGVISPDHVELYINSQSSVVTDGTQTLTLSIGSEDKDNYYLFPTSITVNVTITRRPLIITASGSTKVYDGNDNAQVNLSDNRVTGDVFTIAHSSAKYDSKHVGNNKPITVNGLSISGAVANNYTLSNLSASTTGSITPRSLTVTGLSADSKEYDATTQVHGFSGTATLNNKVQGDDISLTGSPVGTFSSKNAGMRTVTVTGFTKDGTDAGNYSLSQPTGLAAEITRRGVTGTFRAENKVYDGTATATVTTDSRVVVGKLGDDAVFLEGGTAEFTDATPGTDKVVTLTGAVLTGTDRGNYNLTGVATTLATIDPTPLPITLTSFTATAQKGGVSLAWTTAAEKDNDFFQVERSTDGRNFSTIGKVKGNGTSLVLQNYSFQDAATPAGTLYYRLKQVDFDGKFEYTKTIAVEKKAIAAANVTLKAYPNPTPDAVNLDLTQAAASDITIGVYGLNGRLVKTLTVTGGSIQKVDLSDVAVGTYLLRITGEGFQTTLRVLKH</sequence>
<feature type="domain" description="YDG" evidence="1">
    <location>
        <begin position="330"/>
        <end position="411"/>
    </location>
</feature>
<keyword evidence="4" id="KW-1185">Reference proteome</keyword>
<feature type="domain" description="YDG" evidence="1">
    <location>
        <begin position="421"/>
        <end position="495"/>
    </location>
</feature>
<reference evidence="3 4" key="1">
    <citation type="journal article" date="2019" name="Int. J. Syst. Evol. Microbiol.">
        <title>Rufibacter sediminis sp. nov., isolated from freshwater lake sediment.</title>
        <authorList>
            <person name="Qu J.H."/>
            <person name="Zhang L.J."/>
            <person name="Fu Y.H."/>
            <person name="Li H.F."/>
        </authorList>
    </citation>
    <scope>NUCLEOTIDE SEQUENCE [LARGE SCALE GENOMIC DNA]</scope>
    <source>
        <strain evidence="3 4">H-1</strain>
    </source>
</reference>
<feature type="domain" description="YDG" evidence="1">
    <location>
        <begin position="752"/>
        <end position="827"/>
    </location>
</feature>
<comment type="caution">
    <text evidence="3">The sequence shown here is derived from an EMBL/GenBank/DDBJ whole genome shotgun (WGS) entry which is preliminary data.</text>
</comment>
<dbReference type="Proteomes" id="UP000659698">
    <property type="component" value="Unassembled WGS sequence"/>
</dbReference>
<dbReference type="InterPro" id="IPR041248">
    <property type="entry name" value="YDG"/>
</dbReference>
<dbReference type="InterPro" id="IPR013783">
    <property type="entry name" value="Ig-like_fold"/>
</dbReference>
<feature type="domain" description="YDG" evidence="1">
    <location>
        <begin position="247"/>
        <end position="323"/>
    </location>
</feature>
<evidence type="ECO:0000259" key="1">
    <source>
        <dbReference type="Pfam" id="PF18657"/>
    </source>
</evidence>
<gene>
    <name evidence="3" type="ORF">H7U12_19080</name>
</gene>
<feature type="domain" description="YDG" evidence="1">
    <location>
        <begin position="503"/>
        <end position="578"/>
    </location>
</feature>
<feature type="domain" description="YDG" evidence="1">
    <location>
        <begin position="834"/>
        <end position="925"/>
    </location>
</feature>
<feature type="domain" description="YDG" evidence="1">
    <location>
        <begin position="1197"/>
        <end position="1266"/>
    </location>
</feature>
<proteinExistence type="predicted"/>
<dbReference type="NCBIfam" id="TIGR04183">
    <property type="entry name" value="Por_Secre_tail"/>
    <property type="match status" value="1"/>
</dbReference>
<dbReference type="Gene3D" id="2.60.40.10">
    <property type="entry name" value="Immunoglobulins"/>
    <property type="match status" value="1"/>
</dbReference>
<dbReference type="Pfam" id="PF18962">
    <property type="entry name" value="Por_Secre_tail"/>
    <property type="match status" value="1"/>
</dbReference>
<feature type="domain" description="YDG" evidence="1">
    <location>
        <begin position="1100"/>
        <end position="1181"/>
    </location>
</feature>
<protein>
    <submittedName>
        <fullName evidence="3">T9SS type A sorting domain-containing protein</fullName>
    </submittedName>
</protein>
<feature type="domain" description="YDG" evidence="1">
    <location>
        <begin position="72"/>
        <end position="154"/>
    </location>
</feature>
<dbReference type="Pfam" id="PF18657">
    <property type="entry name" value="YDG"/>
    <property type="match status" value="14"/>
</dbReference>
<feature type="domain" description="Secretion system C-terminal sorting" evidence="2">
    <location>
        <begin position="1387"/>
        <end position="1454"/>
    </location>
</feature>
<evidence type="ECO:0000259" key="2">
    <source>
        <dbReference type="Pfam" id="PF18962"/>
    </source>
</evidence>
<dbReference type="InterPro" id="IPR026444">
    <property type="entry name" value="Secre_tail"/>
</dbReference>
<feature type="domain" description="YDG" evidence="1">
    <location>
        <begin position="586"/>
        <end position="662"/>
    </location>
</feature>
<evidence type="ECO:0000313" key="4">
    <source>
        <dbReference type="Proteomes" id="UP000659698"/>
    </source>
</evidence>
<dbReference type="EMBL" id="JACOAF010000044">
    <property type="protein sequence ID" value="MBC3541805.1"/>
    <property type="molecule type" value="Genomic_DNA"/>
</dbReference>
<organism evidence="3 4">
    <name type="scientific">Rufibacter sediminis</name>
    <dbReference type="NCBI Taxonomy" id="2762756"/>
    <lineage>
        <taxon>Bacteria</taxon>
        <taxon>Pseudomonadati</taxon>
        <taxon>Bacteroidota</taxon>
        <taxon>Cytophagia</taxon>
        <taxon>Cytophagales</taxon>
        <taxon>Hymenobacteraceae</taxon>
        <taxon>Rufibacter</taxon>
    </lineage>
</organism>
<feature type="domain" description="YDG" evidence="1">
    <location>
        <begin position="934"/>
        <end position="1007"/>
    </location>
</feature>
<feature type="domain" description="YDG" evidence="1">
    <location>
        <begin position="1016"/>
        <end position="1091"/>
    </location>
</feature>
<accession>A0ABR6VX82</accession>
<name>A0ABR6VX82_9BACT</name>
<evidence type="ECO:0000313" key="3">
    <source>
        <dbReference type="EMBL" id="MBC3541805.1"/>
    </source>
</evidence>
<feature type="domain" description="YDG" evidence="1">
    <location>
        <begin position="669"/>
        <end position="744"/>
    </location>
</feature>
<feature type="domain" description="YDG" evidence="1">
    <location>
        <begin position="169"/>
        <end position="239"/>
    </location>
</feature>